<dbReference type="KEGG" id="dar:Daro_2136"/>
<proteinExistence type="predicted"/>
<gene>
    <name evidence="1" type="ordered locus">Daro_2136</name>
</gene>
<organism evidence="1">
    <name type="scientific">Dechloromonas aromatica (strain RCB)</name>
    <dbReference type="NCBI Taxonomy" id="159087"/>
    <lineage>
        <taxon>Bacteria</taxon>
        <taxon>Pseudomonadati</taxon>
        <taxon>Pseudomonadota</taxon>
        <taxon>Betaproteobacteria</taxon>
        <taxon>Rhodocyclales</taxon>
        <taxon>Azonexaceae</taxon>
        <taxon>Dechloromonas</taxon>
    </lineage>
</organism>
<dbReference type="EMBL" id="CP000089">
    <property type="protein sequence ID" value="AAZ46877.1"/>
    <property type="molecule type" value="Genomic_DNA"/>
</dbReference>
<reference evidence="1" key="1">
    <citation type="submission" date="2005-08" db="EMBL/GenBank/DDBJ databases">
        <title>Complete sequence of Dechloromonas aromatica RCB.</title>
        <authorList>
            <person name="Salinero K.K."/>
            <person name="Copeland A."/>
            <person name="Lucas S."/>
            <person name="Lapidus A."/>
            <person name="Barry K."/>
            <person name="Detter J.C."/>
            <person name="Glavina T."/>
            <person name="Hammon N."/>
            <person name="Israni S."/>
            <person name="Pitluck S."/>
            <person name="Di Bartolo G."/>
            <person name="Trong S."/>
            <person name="Schmutz J."/>
            <person name="Larimer F."/>
            <person name="Land M."/>
            <person name="Ivanova N."/>
            <person name="Richardson P."/>
        </authorList>
    </citation>
    <scope>NUCLEOTIDE SEQUENCE</scope>
    <source>
        <strain evidence="1">RCB</strain>
    </source>
</reference>
<dbReference type="OrthoDB" id="9181959at2"/>
<accession>Q47E54</accession>
<dbReference type="AlphaFoldDB" id="Q47E54"/>
<dbReference type="STRING" id="159087.Daro_2136"/>
<sequence>MKIAKKRTTYPAASLSQEAEKIIDADLEQQGYSNSSIGMREYGAYLHRAITFERKRRTGR</sequence>
<name>Q47E54_DECAR</name>
<protein>
    <submittedName>
        <fullName evidence="1">Uncharacterized protein</fullName>
    </submittedName>
</protein>
<dbReference type="HOGENOM" id="CLU_2933714_0_0_4"/>
<evidence type="ECO:0000313" key="1">
    <source>
        <dbReference type="EMBL" id="AAZ46877.1"/>
    </source>
</evidence>